<dbReference type="InterPro" id="IPR051015">
    <property type="entry name" value="EvgA-like"/>
</dbReference>
<dbReference type="PANTHER" id="PTHR45566">
    <property type="entry name" value="HTH-TYPE TRANSCRIPTIONAL REGULATOR YHJB-RELATED"/>
    <property type="match status" value="1"/>
</dbReference>
<keyword evidence="7" id="KW-1185">Reference proteome</keyword>
<dbReference type="CDD" id="cd06170">
    <property type="entry name" value="LuxR_C_like"/>
    <property type="match status" value="1"/>
</dbReference>
<evidence type="ECO:0000259" key="5">
    <source>
        <dbReference type="PROSITE" id="PS50110"/>
    </source>
</evidence>
<accession>A0ABV9LS39</accession>
<dbReference type="Pfam" id="PF00196">
    <property type="entry name" value="GerE"/>
    <property type="match status" value="1"/>
</dbReference>
<dbReference type="Pfam" id="PF00072">
    <property type="entry name" value="Response_reg"/>
    <property type="match status" value="1"/>
</dbReference>
<dbReference type="Proteomes" id="UP001595897">
    <property type="component" value="Unassembled WGS sequence"/>
</dbReference>
<protein>
    <submittedName>
        <fullName evidence="6">LuxR C-terminal-related transcriptional regulator</fullName>
    </submittedName>
</protein>
<feature type="modified residue" description="4-aspartylphosphate" evidence="3">
    <location>
        <position position="55"/>
    </location>
</feature>
<evidence type="ECO:0000259" key="4">
    <source>
        <dbReference type="PROSITE" id="PS50043"/>
    </source>
</evidence>
<dbReference type="InterPro" id="IPR016032">
    <property type="entry name" value="Sig_transdc_resp-reg_C-effctor"/>
</dbReference>
<dbReference type="Gene3D" id="3.40.50.2300">
    <property type="match status" value="1"/>
</dbReference>
<dbReference type="PROSITE" id="PS50043">
    <property type="entry name" value="HTH_LUXR_2"/>
    <property type="match status" value="1"/>
</dbReference>
<dbReference type="CDD" id="cd17535">
    <property type="entry name" value="REC_NarL-like"/>
    <property type="match status" value="1"/>
</dbReference>
<dbReference type="SMART" id="SM00448">
    <property type="entry name" value="REC"/>
    <property type="match status" value="1"/>
</dbReference>
<dbReference type="InterPro" id="IPR001789">
    <property type="entry name" value="Sig_transdc_resp-reg_receiver"/>
</dbReference>
<dbReference type="SUPFAM" id="SSF52172">
    <property type="entry name" value="CheY-like"/>
    <property type="match status" value="1"/>
</dbReference>
<dbReference type="InterPro" id="IPR058245">
    <property type="entry name" value="NreC/VraR/RcsB-like_REC"/>
</dbReference>
<feature type="domain" description="HTH luxR-type" evidence="4">
    <location>
        <begin position="144"/>
        <end position="209"/>
    </location>
</feature>
<proteinExistence type="predicted"/>
<feature type="domain" description="Response regulatory" evidence="5">
    <location>
        <begin position="3"/>
        <end position="120"/>
    </location>
</feature>
<name>A0ABV9LS39_9ALTE</name>
<dbReference type="SMART" id="SM00421">
    <property type="entry name" value="HTH_LUXR"/>
    <property type="match status" value="1"/>
</dbReference>
<organism evidence="6 7">
    <name type="scientific">Glaciecola siphonariae</name>
    <dbReference type="NCBI Taxonomy" id="521012"/>
    <lineage>
        <taxon>Bacteria</taxon>
        <taxon>Pseudomonadati</taxon>
        <taxon>Pseudomonadota</taxon>
        <taxon>Gammaproteobacteria</taxon>
        <taxon>Alteromonadales</taxon>
        <taxon>Alteromonadaceae</taxon>
        <taxon>Glaciecola</taxon>
    </lineage>
</organism>
<evidence type="ECO:0000256" key="2">
    <source>
        <dbReference type="ARBA" id="ARBA00023125"/>
    </source>
</evidence>
<evidence type="ECO:0000256" key="1">
    <source>
        <dbReference type="ARBA" id="ARBA00022553"/>
    </source>
</evidence>
<evidence type="ECO:0000313" key="6">
    <source>
        <dbReference type="EMBL" id="MFC4699297.1"/>
    </source>
</evidence>
<evidence type="ECO:0000256" key="3">
    <source>
        <dbReference type="PROSITE-ProRule" id="PRU00169"/>
    </source>
</evidence>
<dbReference type="InterPro" id="IPR000792">
    <property type="entry name" value="Tscrpt_reg_LuxR_C"/>
</dbReference>
<comment type="caution">
    <text evidence="6">The sequence shown here is derived from an EMBL/GenBank/DDBJ whole genome shotgun (WGS) entry which is preliminary data.</text>
</comment>
<dbReference type="SUPFAM" id="SSF46894">
    <property type="entry name" value="C-terminal effector domain of the bipartite response regulators"/>
    <property type="match status" value="1"/>
</dbReference>
<dbReference type="EMBL" id="JBHSGU010000002">
    <property type="protein sequence ID" value="MFC4699297.1"/>
    <property type="molecule type" value="Genomic_DNA"/>
</dbReference>
<keyword evidence="1 3" id="KW-0597">Phosphoprotein</keyword>
<dbReference type="InterPro" id="IPR011006">
    <property type="entry name" value="CheY-like_superfamily"/>
</dbReference>
<evidence type="ECO:0000313" key="7">
    <source>
        <dbReference type="Proteomes" id="UP001595897"/>
    </source>
</evidence>
<dbReference type="RefSeq" id="WP_382406048.1">
    <property type="nucleotide sequence ID" value="NZ_JBHSGU010000002.1"/>
</dbReference>
<dbReference type="PROSITE" id="PS50110">
    <property type="entry name" value="RESPONSE_REGULATORY"/>
    <property type="match status" value="1"/>
</dbReference>
<reference evidence="7" key="1">
    <citation type="journal article" date="2019" name="Int. J. Syst. Evol. Microbiol.">
        <title>The Global Catalogue of Microorganisms (GCM) 10K type strain sequencing project: providing services to taxonomists for standard genome sequencing and annotation.</title>
        <authorList>
            <consortium name="The Broad Institute Genomics Platform"/>
            <consortium name="The Broad Institute Genome Sequencing Center for Infectious Disease"/>
            <person name="Wu L."/>
            <person name="Ma J."/>
        </authorList>
    </citation>
    <scope>NUCLEOTIDE SEQUENCE [LARGE SCALE GENOMIC DNA]</scope>
    <source>
        <strain evidence="7">KACC 12507</strain>
    </source>
</reference>
<sequence>MLKFLIADDHPLYREALIAALNTDFEKVKYFESDCLNTTLSTLNKHRAMSLVLLDLNMPGCENFYGLLRVRQRFPDIPVAIISATETLSVVSQSMEFGATAYIPKTTPTSQIIEAVKAVIKGDTWLPAELKDRVAEVQGDILDIAEQVRRLTPKQFRVLRLLRKGLMNKQIASQLNVTEATVKAHISSIFKQFNVRSRTQILVKIEKLQLE</sequence>
<dbReference type="PRINTS" id="PR00038">
    <property type="entry name" value="HTHLUXR"/>
</dbReference>
<gene>
    <name evidence="6" type="ORF">ACFO4O_03880</name>
</gene>
<dbReference type="PANTHER" id="PTHR45566:SF1">
    <property type="entry name" value="HTH-TYPE TRANSCRIPTIONAL REGULATOR YHJB-RELATED"/>
    <property type="match status" value="1"/>
</dbReference>
<keyword evidence="2" id="KW-0238">DNA-binding</keyword>